<dbReference type="EMBL" id="QFOT01000017">
    <property type="protein sequence ID" value="PZP56715.1"/>
    <property type="molecule type" value="Genomic_DNA"/>
</dbReference>
<organism evidence="1 2">
    <name type="scientific">Micavibrio aeruginosavorus</name>
    <dbReference type="NCBI Taxonomy" id="349221"/>
    <lineage>
        <taxon>Bacteria</taxon>
        <taxon>Pseudomonadati</taxon>
        <taxon>Bdellovibrionota</taxon>
        <taxon>Bdellovibrionia</taxon>
        <taxon>Bdellovibrionales</taxon>
        <taxon>Pseudobdellovibrionaceae</taxon>
        <taxon>Micavibrio</taxon>
    </lineage>
</organism>
<sequence length="235" mass="24801">MLYSDSRSRGNVLFLILIAVALFAALSYAVTSSTRNPTSNNSETEKMGAARILNFYTSLKSGIDRMTLSGNISVIDLAFNNDIFKRKDGSIALAMGIPSNPSVYVFHPSGGGVIAQTFEDISRPCATCSTASTAAGHSTITWKNIPQIGSDASDLVLTVNQITQGACAAINASEGITSISDQLSFPSADFTTGAAQPVVTVASGSDITAITGKFIFCYHIATQDRYQVMAILKAY</sequence>
<name>A0A2W5FL19_9BACT</name>
<protein>
    <submittedName>
        <fullName evidence="1">Uncharacterized protein</fullName>
    </submittedName>
</protein>
<dbReference type="Proteomes" id="UP000249739">
    <property type="component" value="Unassembled WGS sequence"/>
</dbReference>
<evidence type="ECO:0000313" key="2">
    <source>
        <dbReference type="Proteomes" id="UP000249739"/>
    </source>
</evidence>
<accession>A0A2W5FL19</accession>
<comment type="caution">
    <text evidence="1">The sequence shown here is derived from an EMBL/GenBank/DDBJ whole genome shotgun (WGS) entry which is preliminary data.</text>
</comment>
<proteinExistence type="predicted"/>
<dbReference type="AlphaFoldDB" id="A0A2W5FL19"/>
<reference evidence="1 2" key="1">
    <citation type="submission" date="2017-08" db="EMBL/GenBank/DDBJ databases">
        <title>Infants hospitalized years apart are colonized by the same room-sourced microbial strains.</title>
        <authorList>
            <person name="Brooks B."/>
            <person name="Olm M.R."/>
            <person name="Firek B.A."/>
            <person name="Baker R."/>
            <person name="Thomas B.C."/>
            <person name="Morowitz M.J."/>
            <person name="Banfield J.F."/>
        </authorList>
    </citation>
    <scope>NUCLEOTIDE SEQUENCE [LARGE SCALE GENOMIC DNA]</scope>
    <source>
        <strain evidence="1">S2_006_000_R2_64</strain>
    </source>
</reference>
<evidence type="ECO:0000313" key="1">
    <source>
        <dbReference type="EMBL" id="PZP56715.1"/>
    </source>
</evidence>
<gene>
    <name evidence="1" type="ORF">DI586_02795</name>
</gene>